<sequence>APTPVKLTMTVSQDAVNFLDVHIFKKEMKLGYTLFTKTTDRNTLLQADSFHPRHLKESLPLSQFLRVKRNNSDPMRACLQTKETWNRFKQRGYKDATLQKLLVPSFPL</sequence>
<dbReference type="EMBL" id="OW240924">
    <property type="protein sequence ID" value="CAH2327847.1"/>
    <property type="molecule type" value="Genomic_DNA"/>
</dbReference>
<reference evidence="1" key="1">
    <citation type="submission" date="2022-03" db="EMBL/GenBank/DDBJ databases">
        <authorList>
            <person name="Alioto T."/>
            <person name="Alioto T."/>
            <person name="Gomez Garrido J."/>
        </authorList>
    </citation>
    <scope>NUCLEOTIDE SEQUENCE</scope>
</reference>
<keyword evidence="2" id="KW-1185">Reference proteome</keyword>
<dbReference type="AlphaFoldDB" id="A0AAD1TNG3"/>
<organism evidence="1 2">
    <name type="scientific">Pelobates cultripes</name>
    <name type="common">Western spadefoot toad</name>
    <dbReference type="NCBI Taxonomy" id="61616"/>
    <lineage>
        <taxon>Eukaryota</taxon>
        <taxon>Metazoa</taxon>
        <taxon>Chordata</taxon>
        <taxon>Craniata</taxon>
        <taxon>Vertebrata</taxon>
        <taxon>Euteleostomi</taxon>
        <taxon>Amphibia</taxon>
        <taxon>Batrachia</taxon>
        <taxon>Anura</taxon>
        <taxon>Pelobatoidea</taxon>
        <taxon>Pelobatidae</taxon>
        <taxon>Pelobates</taxon>
    </lineage>
</organism>
<proteinExistence type="predicted"/>
<accession>A0AAD1TNG3</accession>
<dbReference type="PANTHER" id="PTHR21301">
    <property type="entry name" value="REVERSE TRANSCRIPTASE"/>
    <property type="match status" value="1"/>
</dbReference>
<evidence type="ECO:0000313" key="1">
    <source>
        <dbReference type="EMBL" id="CAH2327847.1"/>
    </source>
</evidence>
<evidence type="ECO:0000313" key="2">
    <source>
        <dbReference type="Proteomes" id="UP001295444"/>
    </source>
</evidence>
<dbReference type="Proteomes" id="UP001295444">
    <property type="component" value="Chromosome 13"/>
</dbReference>
<feature type="non-terminal residue" evidence="1">
    <location>
        <position position="108"/>
    </location>
</feature>
<protein>
    <submittedName>
        <fullName evidence="1">Uncharacterized protein</fullName>
    </submittedName>
</protein>
<feature type="non-terminal residue" evidence="1">
    <location>
        <position position="1"/>
    </location>
</feature>
<dbReference type="PANTHER" id="PTHR21301:SF12">
    <property type="match status" value="1"/>
</dbReference>
<name>A0AAD1TNG3_PELCU</name>
<gene>
    <name evidence="1" type="ORF">PECUL_23A034527</name>
</gene>